<evidence type="ECO:0000313" key="1">
    <source>
        <dbReference type="EMBL" id="MBY26939.1"/>
    </source>
</evidence>
<sequence>MFSFLKFLNSKSNDEKSKGPNSLSGKTLNLNSPEARALNIFNNKSPIAHKSNDTLRSNCNETVTSPGFSFRIAQKAREMRSTTPNTDVSNLSTSYTLENSLNGSNIINGSNTSRDIYDKKRKLMETLDNFGVRKRTRQEVIYKVVLIFTYQIIESNNY</sequence>
<protein>
    <submittedName>
        <fullName evidence="1">Uncharacterized protein</fullName>
    </submittedName>
</protein>
<accession>A0A2S2PBW6</accession>
<gene>
    <name evidence="1" type="ORF">g.74824</name>
</gene>
<organism evidence="1">
    <name type="scientific">Schizaphis graminum</name>
    <name type="common">Green bug aphid</name>
    <dbReference type="NCBI Taxonomy" id="13262"/>
    <lineage>
        <taxon>Eukaryota</taxon>
        <taxon>Metazoa</taxon>
        <taxon>Ecdysozoa</taxon>
        <taxon>Arthropoda</taxon>
        <taxon>Hexapoda</taxon>
        <taxon>Insecta</taxon>
        <taxon>Pterygota</taxon>
        <taxon>Neoptera</taxon>
        <taxon>Paraneoptera</taxon>
        <taxon>Hemiptera</taxon>
        <taxon>Sternorrhyncha</taxon>
        <taxon>Aphidomorpha</taxon>
        <taxon>Aphidoidea</taxon>
        <taxon>Aphididae</taxon>
        <taxon>Aphidini</taxon>
        <taxon>Schizaphis</taxon>
    </lineage>
</organism>
<dbReference type="AlphaFoldDB" id="A0A2S2PBW6"/>
<dbReference type="EMBL" id="GGMR01014320">
    <property type="protein sequence ID" value="MBY26939.1"/>
    <property type="molecule type" value="Transcribed_RNA"/>
</dbReference>
<proteinExistence type="predicted"/>
<name>A0A2S2PBW6_SCHGA</name>
<reference evidence="1" key="1">
    <citation type="submission" date="2018-04" db="EMBL/GenBank/DDBJ databases">
        <title>Transcriptome of Schizaphis graminum biotype I.</title>
        <authorList>
            <person name="Scully E.D."/>
            <person name="Geib S.M."/>
            <person name="Palmer N.A."/>
            <person name="Koch K."/>
            <person name="Bradshaw J."/>
            <person name="Heng-Moss T."/>
            <person name="Sarath G."/>
        </authorList>
    </citation>
    <scope>NUCLEOTIDE SEQUENCE</scope>
</reference>